<organism evidence="2 3">
    <name type="scientific">Ferrithrix thermotolerans DSM 19514</name>
    <dbReference type="NCBI Taxonomy" id="1121881"/>
    <lineage>
        <taxon>Bacteria</taxon>
        <taxon>Bacillati</taxon>
        <taxon>Actinomycetota</taxon>
        <taxon>Acidimicrobiia</taxon>
        <taxon>Acidimicrobiales</taxon>
        <taxon>Acidimicrobiaceae</taxon>
        <taxon>Ferrithrix</taxon>
    </lineage>
</organism>
<sequence length="169" mass="18988">MLWGSKVVPRAIESGDFERLREFQNDLEIEVPRGGEPHRLRSRTEIASYFEPLNEIGSAFNFATAPKDNLETAIGHCGLFNLSNSSRTAELGITFGDRSCWGRGYGRDSVGVLVDYAFRIHNLRKITLWVHSDNERARRSYEAAGFEQEAIGKDHMWSSGGYADLVAMS</sequence>
<gene>
    <name evidence="2" type="ORF">SAMN02745225_01048</name>
</gene>
<keyword evidence="2" id="KW-0808">Transferase</keyword>
<dbReference type="Pfam" id="PF13302">
    <property type="entry name" value="Acetyltransf_3"/>
    <property type="match status" value="1"/>
</dbReference>
<dbReference type="InterPro" id="IPR016181">
    <property type="entry name" value="Acyl_CoA_acyltransferase"/>
</dbReference>
<dbReference type="RefSeq" id="WP_143146399.1">
    <property type="nucleotide sequence ID" value="NZ_FQUL01000011.1"/>
</dbReference>
<dbReference type="EMBL" id="FQUL01000011">
    <property type="protein sequence ID" value="SHE58307.1"/>
    <property type="molecule type" value="Genomic_DNA"/>
</dbReference>
<evidence type="ECO:0000259" key="1">
    <source>
        <dbReference type="PROSITE" id="PS51186"/>
    </source>
</evidence>
<dbReference type="AlphaFoldDB" id="A0A1M4UNS8"/>
<dbReference type="InterPro" id="IPR000182">
    <property type="entry name" value="GNAT_dom"/>
</dbReference>
<dbReference type="OrthoDB" id="9814648at2"/>
<dbReference type="PROSITE" id="PS51186">
    <property type="entry name" value="GNAT"/>
    <property type="match status" value="1"/>
</dbReference>
<name>A0A1M4UNS8_9ACTN</name>
<dbReference type="PANTHER" id="PTHR43415:SF3">
    <property type="entry name" value="GNAT-FAMILY ACETYLTRANSFERASE"/>
    <property type="match status" value="1"/>
</dbReference>
<evidence type="ECO:0000313" key="3">
    <source>
        <dbReference type="Proteomes" id="UP000184295"/>
    </source>
</evidence>
<dbReference type="SUPFAM" id="SSF55729">
    <property type="entry name" value="Acyl-CoA N-acyltransferases (Nat)"/>
    <property type="match status" value="1"/>
</dbReference>
<dbReference type="PANTHER" id="PTHR43415">
    <property type="entry name" value="SPERMIDINE N(1)-ACETYLTRANSFERASE"/>
    <property type="match status" value="1"/>
</dbReference>
<proteinExistence type="predicted"/>
<keyword evidence="3" id="KW-1185">Reference proteome</keyword>
<dbReference type="Proteomes" id="UP000184295">
    <property type="component" value="Unassembled WGS sequence"/>
</dbReference>
<reference evidence="3" key="1">
    <citation type="submission" date="2016-11" db="EMBL/GenBank/DDBJ databases">
        <authorList>
            <person name="Varghese N."/>
            <person name="Submissions S."/>
        </authorList>
    </citation>
    <scope>NUCLEOTIDE SEQUENCE [LARGE SCALE GENOMIC DNA]</scope>
    <source>
        <strain evidence="3">DSM 19514</strain>
    </source>
</reference>
<dbReference type="STRING" id="1121881.SAMN02745225_01048"/>
<accession>A0A1M4UNS8</accession>
<protein>
    <submittedName>
        <fullName evidence="2">Protein N-acetyltransferase, RimJ/RimL family</fullName>
    </submittedName>
</protein>
<feature type="domain" description="N-acetyltransferase" evidence="1">
    <location>
        <begin position="7"/>
        <end position="169"/>
    </location>
</feature>
<dbReference type="Gene3D" id="3.40.630.30">
    <property type="match status" value="1"/>
</dbReference>
<evidence type="ECO:0000313" key="2">
    <source>
        <dbReference type="EMBL" id="SHE58307.1"/>
    </source>
</evidence>
<dbReference type="GO" id="GO:0016747">
    <property type="term" value="F:acyltransferase activity, transferring groups other than amino-acyl groups"/>
    <property type="evidence" value="ECO:0007669"/>
    <property type="project" value="InterPro"/>
</dbReference>